<comment type="similarity">
    <text evidence="9">Belongs to the GSP H family.</text>
</comment>
<name>A0AAW6TWW4_9BACT</name>
<comment type="subcellular location">
    <subcellularLocation>
        <location evidence="1">Cell inner membrane</location>
        <topology evidence="1">Single-pass membrane protein</topology>
    </subcellularLocation>
</comment>
<dbReference type="InterPro" id="IPR045584">
    <property type="entry name" value="Pilin-like"/>
</dbReference>
<dbReference type="GO" id="GO:0005886">
    <property type="term" value="C:plasma membrane"/>
    <property type="evidence" value="ECO:0007669"/>
    <property type="project" value="UniProtKB-SubCell"/>
</dbReference>
<keyword evidence="13" id="KW-1185">Reference proteome</keyword>
<dbReference type="Gene3D" id="3.55.40.10">
    <property type="entry name" value="minor pseudopilin epsh domain"/>
    <property type="match status" value="1"/>
</dbReference>
<comment type="caution">
    <text evidence="12">The sequence shown here is derived from an EMBL/GenBank/DDBJ whole genome shotgun (WGS) entry which is preliminary data.</text>
</comment>
<evidence type="ECO:0000256" key="4">
    <source>
        <dbReference type="ARBA" id="ARBA00022481"/>
    </source>
</evidence>
<evidence type="ECO:0000256" key="5">
    <source>
        <dbReference type="ARBA" id="ARBA00022519"/>
    </source>
</evidence>
<gene>
    <name evidence="12" type="ORF">QJ522_02690</name>
</gene>
<dbReference type="EMBL" id="JASCXX010000002">
    <property type="protein sequence ID" value="MDI6447939.1"/>
    <property type="molecule type" value="Genomic_DNA"/>
</dbReference>
<evidence type="ECO:0000256" key="6">
    <source>
        <dbReference type="ARBA" id="ARBA00022692"/>
    </source>
</evidence>
<dbReference type="RefSeq" id="WP_349243350.1">
    <property type="nucleotide sequence ID" value="NZ_JASCXX010000002.1"/>
</dbReference>
<sequence>MRCARSRWGFTLVEVLLVVALVAVLAGAGGGLYSGSYRRLLVERTARQFLLSARYARMMAIEQGRPYELHLDEENRGFAVITTQRNPQTTESESVAVRDYYAKPVTFEGDVRFEDVRILTLSAEQTSDVGAAQRIVFLPNGSAESAVVQIGDGKTQYTIAVVASTGKATLRRGAAGEMQMAVIDLDER</sequence>
<evidence type="ECO:0000259" key="11">
    <source>
        <dbReference type="Pfam" id="PF12019"/>
    </source>
</evidence>
<evidence type="ECO:0000256" key="1">
    <source>
        <dbReference type="ARBA" id="ARBA00004377"/>
    </source>
</evidence>
<organism evidence="12 13">
    <name type="scientific">Anaerobaca lacustris</name>
    <dbReference type="NCBI Taxonomy" id="3044600"/>
    <lineage>
        <taxon>Bacteria</taxon>
        <taxon>Pseudomonadati</taxon>
        <taxon>Planctomycetota</taxon>
        <taxon>Phycisphaerae</taxon>
        <taxon>Sedimentisphaerales</taxon>
        <taxon>Anaerobacaceae</taxon>
        <taxon>Anaerobaca</taxon>
    </lineage>
</organism>
<keyword evidence="3" id="KW-1003">Cell membrane</keyword>
<dbReference type="SUPFAM" id="SSF54523">
    <property type="entry name" value="Pili subunits"/>
    <property type="match status" value="1"/>
</dbReference>
<dbReference type="GO" id="GO:0015628">
    <property type="term" value="P:protein secretion by the type II secretion system"/>
    <property type="evidence" value="ECO:0007669"/>
    <property type="project" value="InterPro"/>
</dbReference>
<accession>A0AAW6TWW4</accession>
<dbReference type="Pfam" id="PF12019">
    <property type="entry name" value="GspH"/>
    <property type="match status" value="1"/>
</dbReference>
<protein>
    <recommendedName>
        <fullName evidence="2">Type II secretion system protein H</fullName>
    </recommendedName>
    <alternativeName>
        <fullName evidence="10">General secretion pathway protein H</fullName>
    </alternativeName>
</protein>
<keyword evidence="7" id="KW-1133">Transmembrane helix</keyword>
<evidence type="ECO:0000256" key="9">
    <source>
        <dbReference type="ARBA" id="ARBA00025772"/>
    </source>
</evidence>
<dbReference type="NCBIfam" id="TIGR02532">
    <property type="entry name" value="IV_pilin_GFxxxE"/>
    <property type="match status" value="1"/>
</dbReference>
<keyword evidence="5" id="KW-0997">Cell inner membrane</keyword>
<evidence type="ECO:0000256" key="3">
    <source>
        <dbReference type="ARBA" id="ARBA00022475"/>
    </source>
</evidence>
<dbReference type="InterPro" id="IPR022346">
    <property type="entry name" value="T2SS_GspH"/>
</dbReference>
<dbReference type="InterPro" id="IPR012902">
    <property type="entry name" value="N_methyl_site"/>
</dbReference>
<dbReference type="AlphaFoldDB" id="A0AAW6TWW4"/>
<keyword evidence="4" id="KW-0488">Methylation</keyword>
<evidence type="ECO:0000313" key="12">
    <source>
        <dbReference type="EMBL" id="MDI6447939.1"/>
    </source>
</evidence>
<evidence type="ECO:0000313" key="13">
    <source>
        <dbReference type="Proteomes" id="UP001431776"/>
    </source>
</evidence>
<dbReference type="Proteomes" id="UP001431776">
    <property type="component" value="Unassembled WGS sequence"/>
</dbReference>
<evidence type="ECO:0000256" key="8">
    <source>
        <dbReference type="ARBA" id="ARBA00023136"/>
    </source>
</evidence>
<dbReference type="GO" id="GO:0015627">
    <property type="term" value="C:type II protein secretion system complex"/>
    <property type="evidence" value="ECO:0007669"/>
    <property type="project" value="InterPro"/>
</dbReference>
<evidence type="ECO:0000256" key="7">
    <source>
        <dbReference type="ARBA" id="ARBA00022989"/>
    </source>
</evidence>
<dbReference type="Pfam" id="PF07963">
    <property type="entry name" value="N_methyl"/>
    <property type="match status" value="1"/>
</dbReference>
<proteinExistence type="inferred from homology"/>
<keyword evidence="6" id="KW-0812">Transmembrane</keyword>
<evidence type="ECO:0000256" key="2">
    <source>
        <dbReference type="ARBA" id="ARBA00021549"/>
    </source>
</evidence>
<feature type="domain" description="General secretion pathway GspH" evidence="11">
    <location>
        <begin position="45"/>
        <end position="163"/>
    </location>
</feature>
<keyword evidence="8" id="KW-0472">Membrane</keyword>
<evidence type="ECO:0000256" key="10">
    <source>
        <dbReference type="ARBA" id="ARBA00030775"/>
    </source>
</evidence>
<reference evidence="12" key="1">
    <citation type="submission" date="2023-05" db="EMBL/GenBank/DDBJ databases">
        <title>Anaerotaeda fermentans gen. nov., sp. nov., a novel anaerobic planctomycete of the new family within the order Sedimentisphaerales isolated from Taman Peninsula, Russia.</title>
        <authorList>
            <person name="Khomyakova M.A."/>
            <person name="Merkel A.Y."/>
            <person name="Slobodkin A.I."/>
        </authorList>
    </citation>
    <scope>NUCLEOTIDE SEQUENCE</scope>
    <source>
        <strain evidence="12">M17dextr</strain>
    </source>
</reference>